<feature type="domain" description="N-acetyltransferase" evidence="3">
    <location>
        <begin position="2"/>
        <end position="187"/>
    </location>
</feature>
<evidence type="ECO:0000313" key="5">
    <source>
        <dbReference type="Proteomes" id="UP001178354"/>
    </source>
</evidence>
<dbReference type="GO" id="GO:0016747">
    <property type="term" value="F:acyltransferase activity, transferring groups other than amino-acyl groups"/>
    <property type="evidence" value="ECO:0007669"/>
    <property type="project" value="InterPro"/>
</dbReference>
<dbReference type="InterPro" id="IPR050680">
    <property type="entry name" value="YpeA/RimI_acetyltransf"/>
</dbReference>
<gene>
    <name evidence="4" type="ORF">Q8A57_07165</name>
</gene>
<dbReference type="AlphaFoldDB" id="A0AAW8B2T8"/>
<dbReference type="Pfam" id="PF00583">
    <property type="entry name" value="Acetyltransf_1"/>
    <property type="match status" value="1"/>
</dbReference>
<dbReference type="PROSITE" id="PS51186">
    <property type="entry name" value="GNAT"/>
    <property type="match status" value="1"/>
</dbReference>
<keyword evidence="2" id="KW-0012">Acyltransferase</keyword>
<dbReference type="InterPro" id="IPR016181">
    <property type="entry name" value="Acyl_CoA_acyltransferase"/>
</dbReference>
<comment type="caution">
    <text evidence="4">The sequence shown here is derived from an EMBL/GenBank/DDBJ whole genome shotgun (WGS) entry which is preliminary data.</text>
</comment>
<reference evidence="4" key="1">
    <citation type="journal article" date="2010" name="Int. J. Syst. Evol. Microbiol.">
        <title>Porticoccus litoralis gen. nov., sp. nov., a gammaproteobacterium isolated from the Yellow Sea.</title>
        <authorList>
            <person name="Oh H.M."/>
            <person name="Kim H."/>
            <person name="Kim K.M."/>
            <person name="Min G.S."/>
            <person name="Cho J.C."/>
        </authorList>
    </citation>
    <scope>NUCLEOTIDE SEQUENCE</scope>
    <source>
        <strain evidence="4">DSM 25064</strain>
    </source>
</reference>
<keyword evidence="1" id="KW-0808">Transferase</keyword>
<dbReference type="PANTHER" id="PTHR43420">
    <property type="entry name" value="ACETYLTRANSFERASE"/>
    <property type="match status" value="1"/>
</dbReference>
<keyword evidence="5" id="KW-1185">Reference proteome</keyword>
<protein>
    <submittedName>
        <fullName evidence="4">GNAT family N-acetyltransferase</fullName>
    </submittedName>
</protein>
<dbReference type="Gene3D" id="3.40.630.30">
    <property type="match status" value="1"/>
</dbReference>
<sequence length="188" mass="21508">MLEFRAAKKEDCRTIAELYSISSDGVADYIWTQLAEDKENVYHVGQRRYENEDSVFSYKNCIVVEKDKKIIGMLVAFPMISDGAVSDDPVLAPYSQLEFDNSFYICGVALFSEYRGLGIGTELMQLAEQQAKIRKFNILSLVVFEENTDAVRLYEKLGYKEVQREKIVPHPLIHYTGDAILMIKNLSK</sequence>
<dbReference type="Proteomes" id="UP001178354">
    <property type="component" value="Unassembled WGS sequence"/>
</dbReference>
<name>A0AAW8B2T8_9GAMM</name>
<evidence type="ECO:0000313" key="4">
    <source>
        <dbReference type="EMBL" id="MDP1520740.1"/>
    </source>
</evidence>
<reference evidence="4" key="2">
    <citation type="submission" date="2023-08" db="EMBL/GenBank/DDBJ databases">
        <authorList>
            <person name="Luo J."/>
        </authorList>
    </citation>
    <scope>NUCLEOTIDE SEQUENCE</scope>
    <source>
        <strain evidence="4">DSM 25064</strain>
    </source>
</reference>
<dbReference type="PANTHER" id="PTHR43420:SF51">
    <property type="entry name" value="PEPTIDYL-LYSINE N-ACETYLTRANSFERASE YIAC"/>
    <property type="match status" value="1"/>
</dbReference>
<organism evidence="4 5">
    <name type="scientific">Porticoccus litoralis</name>
    <dbReference type="NCBI Taxonomy" id="434086"/>
    <lineage>
        <taxon>Bacteria</taxon>
        <taxon>Pseudomonadati</taxon>
        <taxon>Pseudomonadota</taxon>
        <taxon>Gammaproteobacteria</taxon>
        <taxon>Cellvibrionales</taxon>
        <taxon>Porticoccaceae</taxon>
        <taxon>Porticoccus</taxon>
    </lineage>
</organism>
<evidence type="ECO:0000259" key="3">
    <source>
        <dbReference type="PROSITE" id="PS51186"/>
    </source>
</evidence>
<evidence type="ECO:0000256" key="1">
    <source>
        <dbReference type="ARBA" id="ARBA00022679"/>
    </source>
</evidence>
<accession>A0AAW8B2T8</accession>
<dbReference type="SUPFAM" id="SSF55729">
    <property type="entry name" value="Acyl-CoA N-acyltransferases (Nat)"/>
    <property type="match status" value="1"/>
</dbReference>
<dbReference type="InterPro" id="IPR000182">
    <property type="entry name" value="GNAT_dom"/>
</dbReference>
<proteinExistence type="predicted"/>
<evidence type="ECO:0000256" key="2">
    <source>
        <dbReference type="ARBA" id="ARBA00023315"/>
    </source>
</evidence>
<dbReference type="RefSeq" id="WP_305170313.1">
    <property type="nucleotide sequence ID" value="NZ_JAUUUU010000003.1"/>
</dbReference>
<dbReference type="EMBL" id="JAUUUU010000003">
    <property type="protein sequence ID" value="MDP1520740.1"/>
    <property type="molecule type" value="Genomic_DNA"/>
</dbReference>
<dbReference type="CDD" id="cd04301">
    <property type="entry name" value="NAT_SF"/>
    <property type="match status" value="1"/>
</dbReference>